<dbReference type="Pfam" id="PF01965">
    <property type="entry name" value="DJ-1_PfpI"/>
    <property type="match status" value="1"/>
</dbReference>
<dbReference type="CDD" id="cd03141">
    <property type="entry name" value="GATase1_Hsp31_like"/>
    <property type="match status" value="1"/>
</dbReference>
<dbReference type="GO" id="GO:0019243">
    <property type="term" value="P:methylglyoxal catabolic process to D-lactate via S-lactoyl-glutathione"/>
    <property type="evidence" value="ECO:0007669"/>
    <property type="project" value="TreeGrafter"/>
</dbReference>
<dbReference type="STRING" id="1882483.A0A317XXA7"/>
<dbReference type="InterPro" id="IPR029062">
    <property type="entry name" value="Class_I_gatase-like"/>
</dbReference>
<protein>
    <recommendedName>
        <fullName evidence="1">D-lactate dehydratase</fullName>
        <ecNumber evidence="1">4.2.1.130</ecNumber>
    </recommendedName>
</protein>
<dbReference type="GO" id="GO:0005737">
    <property type="term" value="C:cytoplasm"/>
    <property type="evidence" value="ECO:0007669"/>
    <property type="project" value="TreeGrafter"/>
</dbReference>
<sequence length="236" mass="25659">MSASKKILVVFTSHTQLIGSDHPTGYYLPEIAHPYYIFKEAGYELVAASPKGGEAPLDQSSVDAFKEDADSVKFLNDKEAQNWVGNTQKLDDFADKQSEFAAIFYPGGHGPCFDLPVDETSKKLIREFYEAGKPTSAVCHAPAVFTDVKLSDGSYLVNGKEVTSFTNEEEEQAGLTKAIPWLVETRLGERGAKFSKTTPWGEKVIVDKSDGKYLISGQNPASAAGLAKEVLKALKA</sequence>
<keyword evidence="7" id="KW-0315">Glutamine amidotransferase</keyword>
<gene>
    <name evidence="7" type="ORF">BCV70DRAFT_197200</name>
</gene>
<name>A0A317XXA7_9BASI</name>
<dbReference type="InParanoid" id="A0A317XXA7"/>
<dbReference type="PANTHER" id="PTHR48094">
    <property type="entry name" value="PROTEIN/NUCLEIC ACID DEGLYCASE DJ-1-RELATED"/>
    <property type="match status" value="1"/>
</dbReference>
<comment type="similarity">
    <text evidence="4">Belongs to the peptidase C56 family. HSP31-like subfamily.</text>
</comment>
<dbReference type="InterPro" id="IPR050325">
    <property type="entry name" value="Prot/Nucl_acid_deglycase"/>
</dbReference>
<comment type="catalytic activity">
    <reaction evidence="5">
        <text>methylglyoxal + H2O = (R)-lactate + H(+)</text>
        <dbReference type="Rhea" id="RHEA:27754"/>
        <dbReference type="ChEBI" id="CHEBI:15377"/>
        <dbReference type="ChEBI" id="CHEBI:15378"/>
        <dbReference type="ChEBI" id="CHEBI:16004"/>
        <dbReference type="ChEBI" id="CHEBI:17158"/>
        <dbReference type="EC" id="4.2.1.130"/>
    </reaction>
</comment>
<accession>A0A317XXA7</accession>
<dbReference type="EC" id="4.2.1.130" evidence="1"/>
<organism evidence="7 8">
    <name type="scientific">Testicularia cyperi</name>
    <dbReference type="NCBI Taxonomy" id="1882483"/>
    <lineage>
        <taxon>Eukaryota</taxon>
        <taxon>Fungi</taxon>
        <taxon>Dikarya</taxon>
        <taxon>Basidiomycota</taxon>
        <taxon>Ustilaginomycotina</taxon>
        <taxon>Ustilaginomycetes</taxon>
        <taxon>Ustilaginales</taxon>
        <taxon>Anthracoideaceae</taxon>
        <taxon>Testicularia</taxon>
    </lineage>
</organism>
<dbReference type="OrthoDB" id="543156at2759"/>
<dbReference type="EMBL" id="KZ819188">
    <property type="protein sequence ID" value="PWZ02956.1"/>
    <property type="molecule type" value="Genomic_DNA"/>
</dbReference>
<evidence type="ECO:0000259" key="6">
    <source>
        <dbReference type="Pfam" id="PF01965"/>
    </source>
</evidence>
<evidence type="ECO:0000256" key="2">
    <source>
        <dbReference type="ARBA" id="ARBA00023016"/>
    </source>
</evidence>
<dbReference type="AlphaFoldDB" id="A0A317XXA7"/>
<dbReference type="GO" id="GO:0016740">
    <property type="term" value="F:transferase activity"/>
    <property type="evidence" value="ECO:0007669"/>
    <property type="project" value="UniProtKB-KW"/>
</dbReference>
<evidence type="ECO:0000256" key="5">
    <source>
        <dbReference type="ARBA" id="ARBA00048082"/>
    </source>
</evidence>
<proteinExistence type="inferred from homology"/>
<evidence type="ECO:0000256" key="3">
    <source>
        <dbReference type="ARBA" id="ARBA00023239"/>
    </source>
</evidence>
<dbReference type="Proteomes" id="UP000246740">
    <property type="component" value="Unassembled WGS sequence"/>
</dbReference>
<dbReference type="Gene3D" id="3.40.50.880">
    <property type="match status" value="1"/>
</dbReference>
<keyword evidence="2" id="KW-0346">Stress response</keyword>
<dbReference type="PANTHER" id="PTHR48094:SF11">
    <property type="entry name" value="GLUTATHIONE-INDEPENDENT GLYOXALASE HSP31-RELATED"/>
    <property type="match status" value="1"/>
</dbReference>
<keyword evidence="8" id="KW-1185">Reference proteome</keyword>
<keyword evidence="3" id="KW-0456">Lyase</keyword>
<dbReference type="GO" id="GO:0019172">
    <property type="term" value="F:glyoxalase III activity"/>
    <property type="evidence" value="ECO:0007669"/>
    <property type="project" value="UniProtKB-EC"/>
</dbReference>
<evidence type="ECO:0000256" key="1">
    <source>
        <dbReference type="ARBA" id="ARBA00013134"/>
    </source>
</evidence>
<evidence type="ECO:0000256" key="4">
    <source>
        <dbReference type="ARBA" id="ARBA00038493"/>
    </source>
</evidence>
<evidence type="ECO:0000313" key="8">
    <source>
        <dbReference type="Proteomes" id="UP000246740"/>
    </source>
</evidence>
<dbReference type="FunCoup" id="A0A317XXA7">
    <property type="interactions" value="279"/>
</dbReference>
<dbReference type="SUPFAM" id="SSF52317">
    <property type="entry name" value="Class I glutamine amidotransferase-like"/>
    <property type="match status" value="1"/>
</dbReference>
<dbReference type="InterPro" id="IPR002818">
    <property type="entry name" value="DJ-1/PfpI"/>
</dbReference>
<evidence type="ECO:0000313" key="7">
    <source>
        <dbReference type="EMBL" id="PWZ02956.1"/>
    </source>
</evidence>
<keyword evidence="7" id="KW-0808">Transferase</keyword>
<feature type="domain" description="DJ-1/PfpI" evidence="6">
    <location>
        <begin position="30"/>
        <end position="232"/>
    </location>
</feature>
<reference evidence="7 8" key="1">
    <citation type="journal article" date="2018" name="Mol. Biol. Evol.">
        <title>Broad Genomic Sampling Reveals a Smut Pathogenic Ancestry of the Fungal Clade Ustilaginomycotina.</title>
        <authorList>
            <person name="Kijpornyongpan T."/>
            <person name="Mondo S.J."/>
            <person name="Barry K."/>
            <person name="Sandor L."/>
            <person name="Lee J."/>
            <person name="Lipzen A."/>
            <person name="Pangilinan J."/>
            <person name="LaButti K."/>
            <person name="Hainaut M."/>
            <person name="Henrissat B."/>
            <person name="Grigoriev I.V."/>
            <person name="Spatafora J.W."/>
            <person name="Aime M.C."/>
        </authorList>
    </citation>
    <scope>NUCLEOTIDE SEQUENCE [LARGE SCALE GENOMIC DNA]</scope>
    <source>
        <strain evidence="7 8">MCA 3645</strain>
    </source>
</reference>